<dbReference type="InterPro" id="IPR003593">
    <property type="entry name" value="AAA+_ATPase"/>
</dbReference>
<dbReference type="PANTHER" id="PTHR42781:SF4">
    <property type="entry name" value="SPERMIDINE_PUTRESCINE IMPORT ATP-BINDING PROTEIN POTA"/>
    <property type="match status" value="1"/>
</dbReference>
<evidence type="ECO:0000259" key="4">
    <source>
        <dbReference type="PROSITE" id="PS50893"/>
    </source>
</evidence>
<dbReference type="InterPro" id="IPR003439">
    <property type="entry name" value="ABC_transporter-like_ATP-bd"/>
</dbReference>
<dbReference type="InterPro" id="IPR027417">
    <property type="entry name" value="P-loop_NTPase"/>
</dbReference>
<dbReference type="PROSITE" id="PS00211">
    <property type="entry name" value="ABC_TRANSPORTER_1"/>
    <property type="match status" value="1"/>
</dbReference>
<reference evidence="5 6" key="1">
    <citation type="journal article" date="2018" name="Environ. Microbiol.">
        <title>Novel energy conservation strategies and behaviour of Pelotomaculum schinkii driving syntrophic propionate catabolism.</title>
        <authorList>
            <person name="Hidalgo-Ahumada C.A.P."/>
            <person name="Nobu M.K."/>
            <person name="Narihiro T."/>
            <person name="Tamaki H."/>
            <person name="Liu W.T."/>
            <person name="Kamagata Y."/>
            <person name="Stams A.J.M."/>
            <person name="Imachi H."/>
            <person name="Sousa D.Z."/>
        </authorList>
    </citation>
    <scope>NUCLEOTIDE SEQUENCE [LARGE SCALE GENOMIC DNA]</scope>
    <source>
        <strain evidence="5 6">MGP</strain>
    </source>
</reference>
<dbReference type="InterPro" id="IPR017871">
    <property type="entry name" value="ABC_transporter-like_CS"/>
</dbReference>
<sequence>MNAFAVVASDLKIYRGKNLVLDIAEFRLKAGEVMALIGVNGSGKSTLVQALALLLKPDTGRIFIQGEEVTPKKELSLRRKMAVVFQEPLLLDTSVYNNVASGLLLRGCKSADIDQRVKEWLTRLGIESLAFRQARFLSGGESQRVSLARAFAVNPEVLFLDEPFSALDYPTKRTLITELSEILKATGIATVVVTHDPSEIPLIAGRVTVLHGGRIAQSGTLEEIRVKPASKTVAALVDAANYKPA</sequence>
<keyword evidence="6" id="KW-1185">Reference proteome</keyword>
<dbReference type="GO" id="GO:0005524">
    <property type="term" value="F:ATP binding"/>
    <property type="evidence" value="ECO:0007669"/>
    <property type="project" value="UniProtKB-KW"/>
</dbReference>
<dbReference type="Pfam" id="PF00005">
    <property type="entry name" value="ABC_tran"/>
    <property type="match status" value="1"/>
</dbReference>
<evidence type="ECO:0000256" key="3">
    <source>
        <dbReference type="ARBA" id="ARBA00022840"/>
    </source>
</evidence>
<protein>
    <submittedName>
        <fullName evidence="5">Sulfate/thiosulfate import ATP-binding protein CysA</fullName>
    </submittedName>
</protein>
<feature type="domain" description="ABC transporter" evidence="4">
    <location>
        <begin position="6"/>
        <end position="237"/>
    </location>
</feature>
<keyword evidence="1" id="KW-0813">Transport</keyword>
<accession>A0A4Y7RJ59</accession>
<keyword evidence="2" id="KW-0547">Nucleotide-binding</keyword>
<dbReference type="Gene3D" id="3.40.50.300">
    <property type="entry name" value="P-loop containing nucleotide triphosphate hydrolases"/>
    <property type="match status" value="1"/>
</dbReference>
<proteinExistence type="predicted"/>
<dbReference type="PANTHER" id="PTHR42781">
    <property type="entry name" value="SPERMIDINE/PUTRESCINE IMPORT ATP-BINDING PROTEIN POTA"/>
    <property type="match status" value="1"/>
</dbReference>
<dbReference type="GO" id="GO:0016887">
    <property type="term" value="F:ATP hydrolysis activity"/>
    <property type="evidence" value="ECO:0007669"/>
    <property type="project" value="InterPro"/>
</dbReference>
<evidence type="ECO:0000313" key="5">
    <source>
        <dbReference type="EMBL" id="TEB09024.1"/>
    </source>
</evidence>
<dbReference type="InterPro" id="IPR050093">
    <property type="entry name" value="ABC_SmlMolc_Importer"/>
</dbReference>
<dbReference type="SUPFAM" id="SSF52540">
    <property type="entry name" value="P-loop containing nucleoside triphosphate hydrolases"/>
    <property type="match status" value="1"/>
</dbReference>
<name>A0A4Y7RJ59_9FIRM</name>
<gene>
    <name evidence="5" type="primary">cysA_4</name>
    <name evidence="5" type="ORF">Pmgp_03472</name>
</gene>
<keyword evidence="3 5" id="KW-0067">ATP-binding</keyword>
<dbReference type="AlphaFoldDB" id="A0A4Y7RJ59"/>
<dbReference type="PROSITE" id="PS50893">
    <property type="entry name" value="ABC_TRANSPORTER_2"/>
    <property type="match status" value="1"/>
</dbReference>
<dbReference type="SMART" id="SM00382">
    <property type="entry name" value="AAA"/>
    <property type="match status" value="1"/>
</dbReference>
<comment type="caution">
    <text evidence="5">The sequence shown here is derived from an EMBL/GenBank/DDBJ whole genome shotgun (WGS) entry which is preliminary data.</text>
</comment>
<evidence type="ECO:0000256" key="1">
    <source>
        <dbReference type="ARBA" id="ARBA00022448"/>
    </source>
</evidence>
<dbReference type="Proteomes" id="UP000297597">
    <property type="component" value="Unassembled WGS sequence"/>
</dbReference>
<evidence type="ECO:0000256" key="2">
    <source>
        <dbReference type="ARBA" id="ARBA00022741"/>
    </source>
</evidence>
<evidence type="ECO:0000313" key="6">
    <source>
        <dbReference type="Proteomes" id="UP000297597"/>
    </source>
</evidence>
<dbReference type="RefSeq" id="WP_134215644.1">
    <property type="nucleotide sequence ID" value="NZ_QFFZ01000064.1"/>
</dbReference>
<dbReference type="OrthoDB" id="9780431at2"/>
<organism evidence="5 6">
    <name type="scientific">Pelotomaculum propionicicum</name>
    <dbReference type="NCBI Taxonomy" id="258475"/>
    <lineage>
        <taxon>Bacteria</taxon>
        <taxon>Bacillati</taxon>
        <taxon>Bacillota</taxon>
        <taxon>Clostridia</taxon>
        <taxon>Eubacteriales</taxon>
        <taxon>Desulfotomaculaceae</taxon>
        <taxon>Pelotomaculum</taxon>
    </lineage>
</organism>
<dbReference type="EMBL" id="QFFZ01000064">
    <property type="protein sequence ID" value="TEB09024.1"/>
    <property type="molecule type" value="Genomic_DNA"/>
</dbReference>